<dbReference type="Proteomes" id="UP000242146">
    <property type="component" value="Unassembled WGS sequence"/>
</dbReference>
<evidence type="ECO:0000259" key="1">
    <source>
        <dbReference type="Pfam" id="PF20663"/>
    </source>
</evidence>
<comment type="caution">
    <text evidence="2">The sequence shown here is derived from an EMBL/GenBank/DDBJ whole genome shotgun (WGS) entry which is preliminary data.</text>
</comment>
<gene>
    <name evidence="2" type="ORF">DM01DRAFT_1290514</name>
</gene>
<dbReference type="OrthoDB" id="47059at2759"/>
<dbReference type="PANTHER" id="PTHR24016:SF0">
    <property type="entry name" value="CONSERVED OLIGOMERIC GOLGI COMPLEX SUBUNIT 4"/>
    <property type="match status" value="1"/>
</dbReference>
<evidence type="ECO:0000313" key="3">
    <source>
        <dbReference type="Proteomes" id="UP000242146"/>
    </source>
</evidence>
<dbReference type="AlphaFoldDB" id="A0A1X2GC52"/>
<dbReference type="Pfam" id="PF20663">
    <property type="entry name" value="COG4_N"/>
    <property type="match status" value="1"/>
</dbReference>
<evidence type="ECO:0000313" key="2">
    <source>
        <dbReference type="EMBL" id="ORX50456.1"/>
    </source>
</evidence>
<accession>A0A1X2GC52</accession>
<dbReference type="InterPro" id="IPR048680">
    <property type="entry name" value="COG4_N"/>
</dbReference>
<protein>
    <recommendedName>
        <fullName evidence="1">Conserved oligomeric Golgi complex subunit 4 N-terminal domain-containing protein</fullName>
    </recommendedName>
</protein>
<feature type="domain" description="Conserved oligomeric Golgi complex subunit 4 N-terminal" evidence="1">
    <location>
        <begin position="58"/>
        <end position="161"/>
    </location>
</feature>
<sequence length="193" mass="21711">MPALLTSDESPTADNDINVLTNINDIRESLRLLDQEETDIDTSLDQLLSQQDNLQAILSSLHILRPQLDELQQDSTLMMETIQNTARLAINISDKVRQLDKEQSRTRQAISYVDDVQELKRCIAGIQQAMAHKEYDEAAAYLQKTSQIDRSILNGSLAEFTVVRSPSKMRGRGSRACCTLDLSPIHADLWLSN</sequence>
<dbReference type="STRING" id="101127.A0A1X2GC52"/>
<dbReference type="InterPro" id="IPR048682">
    <property type="entry name" value="COG4"/>
</dbReference>
<dbReference type="EMBL" id="MCGT01000023">
    <property type="protein sequence ID" value="ORX50456.1"/>
    <property type="molecule type" value="Genomic_DNA"/>
</dbReference>
<name>A0A1X2GC52_9FUNG</name>
<dbReference type="PANTHER" id="PTHR24016">
    <property type="entry name" value="CONSERVED OLIGOMERIC GOLGI COMPLEX SUBUNIT 4"/>
    <property type="match status" value="1"/>
</dbReference>
<keyword evidence="3" id="KW-1185">Reference proteome</keyword>
<proteinExistence type="predicted"/>
<organism evidence="2 3">
    <name type="scientific">Hesseltinella vesiculosa</name>
    <dbReference type="NCBI Taxonomy" id="101127"/>
    <lineage>
        <taxon>Eukaryota</taxon>
        <taxon>Fungi</taxon>
        <taxon>Fungi incertae sedis</taxon>
        <taxon>Mucoromycota</taxon>
        <taxon>Mucoromycotina</taxon>
        <taxon>Mucoromycetes</taxon>
        <taxon>Mucorales</taxon>
        <taxon>Cunninghamellaceae</taxon>
        <taxon>Hesseltinella</taxon>
    </lineage>
</organism>
<reference evidence="2 3" key="1">
    <citation type="submission" date="2016-07" db="EMBL/GenBank/DDBJ databases">
        <title>Pervasive Adenine N6-methylation of Active Genes in Fungi.</title>
        <authorList>
            <consortium name="DOE Joint Genome Institute"/>
            <person name="Mondo S.J."/>
            <person name="Dannebaum R.O."/>
            <person name="Kuo R.C."/>
            <person name="Labutti K."/>
            <person name="Haridas S."/>
            <person name="Kuo A."/>
            <person name="Salamov A."/>
            <person name="Ahrendt S.R."/>
            <person name="Lipzen A."/>
            <person name="Sullivan W."/>
            <person name="Andreopoulos W.B."/>
            <person name="Clum A."/>
            <person name="Lindquist E."/>
            <person name="Daum C."/>
            <person name="Ramamoorthy G.K."/>
            <person name="Gryganskyi A."/>
            <person name="Culley D."/>
            <person name="Magnuson J.K."/>
            <person name="James T.Y."/>
            <person name="O'Malley M.A."/>
            <person name="Stajich J.E."/>
            <person name="Spatafora J.W."/>
            <person name="Visel A."/>
            <person name="Grigoriev I.V."/>
        </authorList>
    </citation>
    <scope>NUCLEOTIDE SEQUENCE [LARGE SCALE GENOMIC DNA]</scope>
    <source>
        <strain evidence="2 3">NRRL 3301</strain>
    </source>
</reference>